<accession>E3HFI2</accession>
<dbReference type="HOGENOM" id="CLU_2875350_0_0_4"/>
<feature type="region of interest" description="Disordered" evidence="1">
    <location>
        <begin position="1"/>
        <end position="63"/>
    </location>
</feature>
<dbReference type="Proteomes" id="UP000006876">
    <property type="component" value="Chromosome"/>
</dbReference>
<evidence type="ECO:0000256" key="1">
    <source>
        <dbReference type="SAM" id="MobiDB-lite"/>
    </source>
</evidence>
<dbReference type="STRING" id="762376.AXYL_01938"/>
<dbReference type="PATRIC" id="fig|762376.5.peg.1939"/>
<organism evidence="2 3">
    <name type="scientific">Achromobacter xylosoxidans (strain A8)</name>
    <dbReference type="NCBI Taxonomy" id="762376"/>
    <lineage>
        <taxon>Bacteria</taxon>
        <taxon>Pseudomonadati</taxon>
        <taxon>Pseudomonadota</taxon>
        <taxon>Betaproteobacteria</taxon>
        <taxon>Burkholderiales</taxon>
        <taxon>Alcaligenaceae</taxon>
        <taxon>Achromobacter</taxon>
    </lineage>
</organism>
<reference evidence="2 3" key="1">
    <citation type="journal article" date="2011" name="J. Bacteriol.">
        <title>Complete genome sequence of the haloaromatic acid-degrading bacterium Achromobacter xylosoxidans A8.</title>
        <authorList>
            <person name="Strnad H."/>
            <person name="Ridl J."/>
            <person name="Paces J."/>
            <person name="Kolar M."/>
            <person name="Vlcek C."/>
            <person name="Paces V."/>
        </authorList>
    </citation>
    <scope>NUCLEOTIDE SEQUENCE [LARGE SCALE GENOMIC DNA]</scope>
    <source>
        <strain evidence="2 3">A8</strain>
    </source>
</reference>
<sequence>MSQSMHREPGGGDELVPDDPAFPNNPPPDDPPLDPNRPRNDPDVIDPVQPPPNPRAPGTIDLA</sequence>
<evidence type="ECO:0000313" key="2">
    <source>
        <dbReference type="EMBL" id="ADP15271.1"/>
    </source>
</evidence>
<name>E3HFI2_ACHXA</name>
<dbReference type="RefSeq" id="WP_013392604.1">
    <property type="nucleotide sequence ID" value="NC_014640.1"/>
</dbReference>
<dbReference type="EMBL" id="CP002287">
    <property type="protein sequence ID" value="ADP15271.1"/>
    <property type="molecule type" value="Genomic_DNA"/>
</dbReference>
<dbReference type="AlphaFoldDB" id="E3HFI2"/>
<proteinExistence type="predicted"/>
<feature type="compositionally biased region" description="Basic and acidic residues" evidence="1">
    <location>
        <begin position="1"/>
        <end position="10"/>
    </location>
</feature>
<feature type="compositionally biased region" description="Pro residues" evidence="1">
    <location>
        <begin position="23"/>
        <end position="35"/>
    </location>
</feature>
<evidence type="ECO:0000313" key="3">
    <source>
        <dbReference type="Proteomes" id="UP000006876"/>
    </source>
</evidence>
<protein>
    <submittedName>
        <fullName evidence="2">Uncharacterized protein</fullName>
    </submittedName>
</protein>
<dbReference type="KEGG" id="axy:AXYL_01938"/>
<gene>
    <name evidence="2" type="ordered locus">AXYL_01938</name>
</gene>